<dbReference type="SUPFAM" id="SSF52833">
    <property type="entry name" value="Thioredoxin-like"/>
    <property type="match status" value="1"/>
</dbReference>
<evidence type="ECO:0000259" key="10">
    <source>
        <dbReference type="PROSITE" id="PS51352"/>
    </source>
</evidence>
<dbReference type="InterPro" id="IPR013766">
    <property type="entry name" value="Thioredoxin_domain"/>
</dbReference>
<dbReference type="InterPro" id="IPR036249">
    <property type="entry name" value="Thioredoxin-like_sf"/>
</dbReference>
<evidence type="ECO:0000313" key="11">
    <source>
        <dbReference type="EMBL" id="QIQ09882.1"/>
    </source>
</evidence>
<dbReference type="PIRSF" id="PIRSF000077">
    <property type="entry name" value="Thioredoxin"/>
    <property type="match status" value="1"/>
</dbReference>
<dbReference type="GO" id="GO:0045454">
    <property type="term" value="P:cell redox homeostasis"/>
    <property type="evidence" value="ECO:0007669"/>
    <property type="project" value="TreeGrafter"/>
</dbReference>
<reference evidence="11" key="1">
    <citation type="journal article" date="2020" name="J. ISSAAS">
        <title>Lactobacilli and other gastrointestinal microbiota of Peromyscus leucopus, reservoir host for agents of Lyme disease and other zoonoses in North America.</title>
        <authorList>
            <person name="Milovic A."/>
            <person name="Bassam K."/>
            <person name="Shao H."/>
            <person name="Chatzistamou I."/>
            <person name="Tufts D.M."/>
            <person name="Diuk-Wasser M."/>
            <person name="Barbour A.G."/>
        </authorList>
    </citation>
    <scope>NUCLEOTIDE SEQUENCE</scope>
    <source>
        <strain evidence="11">LL85</strain>
    </source>
</reference>
<evidence type="ECO:0000256" key="6">
    <source>
        <dbReference type="NCBIfam" id="TIGR01068"/>
    </source>
</evidence>
<evidence type="ECO:0000256" key="7">
    <source>
        <dbReference type="PIRNR" id="PIRNR000077"/>
    </source>
</evidence>
<feature type="site" description="Deprotonates C-terminal active site Cys" evidence="8">
    <location>
        <position position="24"/>
    </location>
</feature>
<proteinExistence type="inferred from homology"/>
<dbReference type="Gene3D" id="3.40.30.10">
    <property type="entry name" value="Glutaredoxin"/>
    <property type="match status" value="1"/>
</dbReference>
<evidence type="ECO:0000256" key="1">
    <source>
        <dbReference type="ARBA" id="ARBA00008987"/>
    </source>
</evidence>
<dbReference type="AlphaFoldDB" id="A0A6G9HGQ1"/>
<dbReference type="GO" id="GO:0015035">
    <property type="term" value="F:protein-disulfide reductase activity"/>
    <property type="evidence" value="ECO:0007669"/>
    <property type="project" value="UniProtKB-UniRule"/>
</dbReference>
<dbReference type="PROSITE" id="PS00194">
    <property type="entry name" value="THIOREDOXIN_1"/>
    <property type="match status" value="1"/>
</dbReference>
<keyword evidence="5 9" id="KW-0676">Redox-active center</keyword>
<evidence type="ECO:0000256" key="8">
    <source>
        <dbReference type="PIRSR" id="PIRSR000077-1"/>
    </source>
</evidence>
<keyword evidence="2" id="KW-0813">Transport</keyword>
<keyword evidence="4 9" id="KW-1015">Disulfide bond</keyword>
<evidence type="ECO:0000256" key="4">
    <source>
        <dbReference type="ARBA" id="ARBA00023157"/>
    </source>
</evidence>
<dbReference type="PROSITE" id="PS51352">
    <property type="entry name" value="THIOREDOXIN_2"/>
    <property type="match status" value="1"/>
</dbReference>
<dbReference type="InterPro" id="IPR017937">
    <property type="entry name" value="Thioredoxin_CS"/>
</dbReference>
<dbReference type="InterPro" id="IPR005746">
    <property type="entry name" value="Thioredoxin"/>
</dbReference>
<evidence type="ECO:0000256" key="2">
    <source>
        <dbReference type="ARBA" id="ARBA00022448"/>
    </source>
</evidence>
<feature type="domain" description="Thioredoxin" evidence="10">
    <location>
        <begin position="1"/>
        <end position="104"/>
    </location>
</feature>
<dbReference type="NCBIfam" id="TIGR01068">
    <property type="entry name" value="thioredoxin"/>
    <property type="match status" value="1"/>
</dbReference>
<dbReference type="PANTHER" id="PTHR45663:SF11">
    <property type="entry name" value="GEO12009P1"/>
    <property type="match status" value="1"/>
</dbReference>
<accession>A0A6G9HGQ1</accession>
<feature type="site" description="Contributes to redox potential value" evidence="8">
    <location>
        <position position="32"/>
    </location>
</feature>
<feature type="disulfide bond" description="Redox-active" evidence="9">
    <location>
        <begin position="30"/>
        <end position="33"/>
    </location>
</feature>
<keyword evidence="3" id="KW-0249">Electron transport</keyword>
<protein>
    <recommendedName>
        <fullName evidence="6 7">Thioredoxin</fullName>
    </recommendedName>
</protein>
<feature type="active site" description="Nucleophile" evidence="8">
    <location>
        <position position="33"/>
    </location>
</feature>
<evidence type="ECO:0000256" key="9">
    <source>
        <dbReference type="PIRSR" id="PIRSR000077-4"/>
    </source>
</evidence>
<evidence type="ECO:0000256" key="3">
    <source>
        <dbReference type="ARBA" id="ARBA00022982"/>
    </source>
</evidence>
<dbReference type="Pfam" id="PF00085">
    <property type="entry name" value="Thioredoxin"/>
    <property type="match status" value="1"/>
</dbReference>
<dbReference type="FunFam" id="3.40.30.10:FF:000001">
    <property type="entry name" value="Thioredoxin"/>
    <property type="match status" value="1"/>
</dbReference>
<dbReference type="CDD" id="cd02947">
    <property type="entry name" value="TRX_family"/>
    <property type="match status" value="1"/>
</dbReference>
<sequence>MVIELNEQNFEQEVLNTKDLILVDFYATWCGPCKMMHPVIENLANDNIVKVCKCDVDKNRSIAMRYSISSIPTLILFKDGQDKAVAHGYMPKEQLIKFIEENKG</sequence>
<dbReference type="PRINTS" id="PR00421">
    <property type="entry name" value="THIOREDOXIN"/>
</dbReference>
<comment type="similarity">
    <text evidence="1 7">Belongs to the thioredoxin family.</text>
</comment>
<dbReference type="PANTHER" id="PTHR45663">
    <property type="entry name" value="GEO12009P1"/>
    <property type="match status" value="1"/>
</dbReference>
<feature type="active site" description="Nucleophile" evidence="8">
    <location>
        <position position="30"/>
    </location>
</feature>
<gene>
    <name evidence="11" type="ORF">PlMoll_0450</name>
</gene>
<feature type="site" description="Contributes to redox potential value" evidence="8">
    <location>
        <position position="31"/>
    </location>
</feature>
<organism evidence="11">
    <name type="scientific">uncultured Mycoplasmataceae bacterium</name>
    <dbReference type="NCBI Taxonomy" id="300027"/>
    <lineage>
        <taxon>Bacteria</taxon>
        <taxon>Bacillati</taxon>
        <taxon>Mycoplasmatota</taxon>
        <taxon>Mollicutes</taxon>
        <taxon>Mycoplasmataceae</taxon>
        <taxon>environmental samples</taxon>
    </lineage>
</organism>
<name>A0A6G9HGQ1_9MOLU</name>
<dbReference type="GO" id="GO:0005829">
    <property type="term" value="C:cytosol"/>
    <property type="evidence" value="ECO:0007669"/>
    <property type="project" value="TreeGrafter"/>
</dbReference>
<evidence type="ECO:0000256" key="5">
    <source>
        <dbReference type="ARBA" id="ARBA00023284"/>
    </source>
</evidence>
<dbReference type="EMBL" id="MN991199">
    <property type="protein sequence ID" value="QIQ09882.1"/>
    <property type="molecule type" value="Genomic_DNA"/>
</dbReference>